<proteinExistence type="predicted"/>
<name>A0A0G1D3W5_9BACT</name>
<dbReference type="EMBL" id="LCFK01000046">
    <property type="protein sequence ID" value="KKS92387.1"/>
    <property type="molecule type" value="Genomic_DNA"/>
</dbReference>
<evidence type="ECO:0000313" key="1">
    <source>
        <dbReference type="EMBL" id="KKS92387.1"/>
    </source>
</evidence>
<dbReference type="AlphaFoldDB" id="A0A0G1D3W5"/>
<sequence>MDKTTKELIKGVHVEILHSTPIKEGSEAWRIVVDYKSDIPEPNKLIKSYYIWVTGEYLEDIAKLSANISSAEEFAIDVAQRRFLESNNQVPVENGLAFSNKGGEEVVDPRDYTHPFEQV</sequence>
<comment type="caution">
    <text evidence="1">The sequence shown here is derived from an EMBL/GenBank/DDBJ whole genome shotgun (WGS) entry which is preliminary data.</text>
</comment>
<organism evidence="1 2">
    <name type="scientific">Candidatus Collierbacteria bacterium GW2011_GWC2_43_12</name>
    <dbReference type="NCBI Taxonomy" id="1618390"/>
    <lineage>
        <taxon>Bacteria</taxon>
        <taxon>Candidatus Collieribacteriota</taxon>
    </lineage>
</organism>
<gene>
    <name evidence="1" type="ORF">UV68_C0046G0001</name>
</gene>
<protein>
    <submittedName>
        <fullName evidence="1">Uncharacterized protein</fullName>
    </submittedName>
</protein>
<evidence type="ECO:0000313" key="2">
    <source>
        <dbReference type="Proteomes" id="UP000033980"/>
    </source>
</evidence>
<accession>A0A0G1D3W5</accession>
<reference evidence="1 2" key="1">
    <citation type="journal article" date="2015" name="Nature">
        <title>rRNA introns, odd ribosomes, and small enigmatic genomes across a large radiation of phyla.</title>
        <authorList>
            <person name="Brown C.T."/>
            <person name="Hug L.A."/>
            <person name="Thomas B.C."/>
            <person name="Sharon I."/>
            <person name="Castelle C.J."/>
            <person name="Singh A."/>
            <person name="Wilkins M.J."/>
            <person name="Williams K.H."/>
            <person name="Banfield J.F."/>
        </authorList>
    </citation>
    <scope>NUCLEOTIDE SEQUENCE [LARGE SCALE GENOMIC DNA]</scope>
</reference>
<dbReference type="Proteomes" id="UP000033980">
    <property type="component" value="Unassembled WGS sequence"/>
</dbReference>